<dbReference type="EMBL" id="JXLN01012232">
    <property type="protein sequence ID" value="KPM08236.1"/>
    <property type="molecule type" value="Genomic_DNA"/>
</dbReference>
<dbReference type="Pfam" id="PF22624">
    <property type="entry name" value="AASDHPPT_N"/>
    <property type="match status" value="1"/>
</dbReference>
<dbReference type="PANTHER" id="PTHR12215">
    <property type="entry name" value="PHOSPHOPANTETHEINE TRANSFERASE"/>
    <property type="match status" value="1"/>
</dbReference>
<dbReference type="AlphaFoldDB" id="A0A132AB69"/>
<evidence type="ECO:0000256" key="7">
    <source>
        <dbReference type="ARBA" id="ARBA00048641"/>
    </source>
</evidence>
<evidence type="ECO:0000313" key="13">
    <source>
        <dbReference type="Proteomes" id="UP000616769"/>
    </source>
</evidence>
<dbReference type="VEuPathDB" id="VectorBase:SSCA005949"/>
<dbReference type="GO" id="GO:0019878">
    <property type="term" value="P:lysine biosynthetic process via aminoadipic acid"/>
    <property type="evidence" value="ECO:0007669"/>
    <property type="project" value="TreeGrafter"/>
</dbReference>
<evidence type="ECO:0000259" key="10">
    <source>
        <dbReference type="Pfam" id="PF01648"/>
    </source>
</evidence>
<comment type="catalytic activity">
    <reaction evidence="8">
        <text>apo-[ACP] + acetyl-CoA = acetyl-[ACP] + adenosine 3',5'-bisphosphate + H(+)</text>
        <dbReference type="Rhea" id="RHEA:46564"/>
        <dbReference type="Rhea" id="RHEA-COMP:9621"/>
        <dbReference type="Rhea" id="RHEA-COMP:9690"/>
        <dbReference type="ChEBI" id="CHEBI:15378"/>
        <dbReference type="ChEBI" id="CHEBI:29999"/>
        <dbReference type="ChEBI" id="CHEBI:57288"/>
        <dbReference type="ChEBI" id="CHEBI:58343"/>
        <dbReference type="ChEBI" id="CHEBI:78446"/>
    </reaction>
    <physiologicalReaction direction="left-to-right" evidence="8">
        <dbReference type="Rhea" id="RHEA:46565"/>
    </physiologicalReaction>
</comment>
<keyword evidence="4 12" id="KW-0808">Transferase</keyword>
<feature type="domain" description="4'-phosphopantetheinyl transferase" evidence="10">
    <location>
        <begin position="138"/>
        <end position="217"/>
    </location>
</feature>
<dbReference type="Pfam" id="PF01648">
    <property type="entry name" value="ACPS"/>
    <property type="match status" value="1"/>
</dbReference>
<name>A0A132AB69_SARSC</name>
<dbReference type="FunFam" id="3.90.470.20:FF:000003">
    <property type="entry name" value="L-aminoadipate-semialdehyde dehydrogenase-phosphopantetheinyl transferase"/>
    <property type="match status" value="1"/>
</dbReference>
<accession>A0A132AB69</accession>
<dbReference type="SUPFAM" id="SSF56214">
    <property type="entry name" value="4'-phosphopantetheinyl transferase"/>
    <property type="match status" value="2"/>
</dbReference>
<comment type="catalytic activity">
    <reaction evidence="7">
        <text>apo-[ACP] + CoA = holo-[ACP] + adenosine 3',5'-bisphosphate + H(+)</text>
        <dbReference type="Rhea" id="RHEA:12068"/>
        <dbReference type="Rhea" id="RHEA-COMP:9685"/>
        <dbReference type="Rhea" id="RHEA-COMP:9690"/>
        <dbReference type="ChEBI" id="CHEBI:15378"/>
        <dbReference type="ChEBI" id="CHEBI:29999"/>
        <dbReference type="ChEBI" id="CHEBI:57287"/>
        <dbReference type="ChEBI" id="CHEBI:58343"/>
        <dbReference type="ChEBI" id="CHEBI:64479"/>
        <dbReference type="EC" id="2.7.8.7"/>
    </reaction>
    <physiologicalReaction direction="left-to-right" evidence="7">
        <dbReference type="Rhea" id="RHEA:12069"/>
    </physiologicalReaction>
</comment>
<evidence type="ECO:0000256" key="4">
    <source>
        <dbReference type="ARBA" id="ARBA00022679"/>
    </source>
</evidence>
<dbReference type="InterPro" id="IPR055066">
    <property type="entry name" value="AASDHPPT_N"/>
</dbReference>
<organism evidence="12 13">
    <name type="scientific">Sarcoptes scabiei</name>
    <name type="common">Itch mite</name>
    <name type="synonym">Acarus scabiei</name>
    <dbReference type="NCBI Taxonomy" id="52283"/>
    <lineage>
        <taxon>Eukaryota</taxon>
        <taxon>Metazoa</taxon>
        <taxon>Ecdysozoa</taxon>
        <taxon>Arthropoda</taxon>
        <taxon>Chelicerata</taxon>
        <taxon>Arachnida</taxon>
        <taxon>Acari</taxon>
        <taxon>Acariformes</taxon>
        <taxon>Sarcoptiformes</taxon>
        <taxon>Astigmata</taxon>
        <taxon>Psoroptidia</taxon>
        <taxon>Sarcoptoidea</taxon>
        <taxon>Sarcoptidae</taxon>
        <taxon>Sarcoptinae</taxon>
        <taxon>Sarcoptes</taxon>
    </lineage>
</organism>
<evidence type="ECO:0000256" key="9">
    <source>
        <dbReference type="SAM" id="MobiDB-lite"/>
    </source>
</evidence>
<dbReference type="Proteomes" id="UP000616769">
    <property type="component" value="Unassembled WGS sequence"/>
</dbReference>
<dbReference type="GO" id="GO:0008897">
    <property type="term" value="F:holo-[acyl-carrier-protein] synthase activity"/>
    <property type="evidence" value="ECO:0007669"/>
    <property type="project" value="UniProtKB-EC"/>
</dbReference>
<evidence type="ECO:0000256" key="3">
    <source>
        <dbReference type="ARBA" id="ARBA00016301"/>
    </source>
</evidence>
<dbReference type="GO" id="GO:0005829">
    <property type="term" value="C:cytosol"/>
    <property type="evidence" value="ECO:0007669"/>
    <property type="project" value="TreeGrafter"/>
</dbReference>
<dbReference type="OrthoDB" id="26719at2759"/>
<evidence type="ECO:0000259" key="11">
    <source>
        <dbReference type="Pfam" id="PF22624"/>
    </source>
</evidence>
<protein>
    <recommendedName>
        <fullName evidence="3">L-aminoadipate-semialdehyde dehydrogenase-phosphopantetheinyl transferase</fullName>
        <ecNumber evidence="2">2.7.8.7</ecNumber>
    </recommendedName>
    <alternativeName>
        <fullName evidence="5">4'-phosphopantetheinyl transferase</fullName>
    </alternativeName>
    <alternativeName>
        <fullName evidence="6">Alpha-aminoadipic semialdehyde dehydrogenase-phosphopantetheinyl transferase</fullName>
    </alternativeName>
</protein>
<dbReference type="Gene3D" id="3.90.470.20">
    <property type="entry name" value="4'-phosphopantetheinyl transferase domain"/>
    <property type="match status" value="2"/>
</dbReference>
<evidence type="ECO:0000256" key="5">
    <source>
        <dbReference type="ARBA" id="ARBA00030484"/>
    </source>
</evidence>
<evidence type="ECO:0000256" key="8">
    <source>
        <dbReference type="ARBA" id="ARBA00048794"/>
    </source>
</evidence>
<evidence type="ECO:0000256" key="6">
    <source>
        <dbReference type="ARBA" id="ARBA00033443"/>
    </source>
</evidence>
<dbReference type="InterPro" id="IPR050559">
    <property type="entry name" value="P-Pant_transferase_sf"/>
</dbReference>
<reference evidence="12 13" key="1">
    <citation type="journal article" date="2015" name="Parasit. Vectors">
        <title>Draft genome of the scabies mite.</title>
        <authorList>
            <person name="Rider S.D.Jr."/>
            <person name="Morgan M.S."/>
            <person name="Arlian L.G."/>
        </authorList>
    </citation>
    <scope>NUCLEOTIDE SEQUENCE [LARGE SCALE GENOMIC DNA]</scope>
    <source>
        <strain evidence="12">Arlian Lab</strain>
    </source>
</reference>
<dbReference type="GO" id="GO:0000287">
    <property type="term" value="F:magnesium ion binding"/>
    <property type="evidence" value="ECO:0007669"/>
    <property type="project" value="InterPro"/>
</dbReference>
<dbReference type="EC" id="2.7.8.7" evidence="2"/>
<feature type="compositionally biased region" description="Acidic residues" evidence="9">
    <location>
        <begin position="279"/>
        <end position="295"/>
    </location>
</feature>
<feature type="region of interest" description="Disordered" evidence="9">
    <location>
        <begin position="271"/>
        <end position="295"/>
    </location>
</feature>
<evidence type="ECO:0000313" key="12">
    <source>
        <dbReference type="EMBL" id="KPM08236.1"/>
    </source>
</evidence>
<evidence type="ECO:0000256" key="2">
    <source>
        <dbReference type="ARBA" id="ARBA00013172"/>
    </source>
</evidence>
<sequence length="356" mass="42077">MSGSLKRKTLRWYVDTNAWNPTRSEWIVAMRMVGNDFERDRINRFVYKKDAKHALVGRLLIRKCCEYFLGSKKFCLHHPDDRNLFGDQLVLERSEKGKPILMEIDENGNHQPYQDFQFNISHSGDYCVLAADTATKKLGIDIMKIEYSGGMCKINEFFNTMRRQFSEEEWRFIRNSQTDWGKLARFIRLWSLKESFVKAEGSGIIFPLSKISFECRSELVTPSQKNRFDSIVKINNRYSKYWSFEESMIDPRHYVSVARLRYTKNFDNKTDDVDRNPIDDDDDYEDDGDDDDGDGDLTKYQFRKLTIKDLIGDYQLNSYKELDTKIFDTNETTKDDLMNTINFEDQSYWVDFCGKS</sequence>
<feature type="domain" description="4'-phosphopantetheinyl transferase N-terminal" evidence="11">
    <location>
        <begin position="18"/>
        <end position="133"/>
    </location>
</feature>
<proteinExistence type="inferred from homology"/>
<comment type="similarity">
    <text evidence="1">Belongs to the P-Pant transferase superfamily. AcpS family.</text>
</comment>
<comment type="caution">
    <text evidence="12">The sequence shown here is derived from an EMBL/GenBank/DDBJ whole genome shotgun (WGS) entry which is preliminary data.</text>
</comment>
<dbReference type="InterPro" id="IPR008278">
    <property type="entry name" value="4-PPantetheinyl_Trfase_dom"/>
</dbReference>
<dbReference type="PANTHER" id="PTHR12215:SF10">
    <property type="entry name" value="L-AMINOADIPATE-SEMIALDEHYDE DEHYDROGENASE-PHOSPHOPANTETHEINYL TRANSFERASE"/>
    <property type="match status" value="1"/>
</dbReference>
<dbReference type="InterPro" id="IPR037143">
    <property type="entry name" value="4-PPantetheinyl_Trfase_dom_sf"/>
</dbReference>
<evidence type="ECO:0000256" key="1">
    <source>
        <dbReference type="ARBA" id="ARBA00006195"/>
    </source>
</evidence>
<gene>
    <name evidence="12" type="ORF">QR98_0067510</name>
</gene>